<proteinExistence type="predicted"/>
<evidence type="ECO:0000256" key="1">
    <source>
        <dbReference type="SAM" id="MobiDB-lite"/>
    </source>
</evidence>
<keyword evidence="3" id="KW-1185">Reference proteome</keyword>
<organism evidence="2 3">
    <name type="scientific">Neonectria punicea</name>
    <dbReference type="NCBI Taxonomy" id="979145"/>
    <lineage>
        <taxon>Eukaryota</taxon>
        <taxon>Fungi</taxon>
        <taxon>Dikarya</taxon>
        <taxon>Ascomycota</taxon>
        <taxon>Pezizomycotina</taxon>
        <taxon>Sordariomycetes</taxon>
        <taxon>Hypocreomycetidae</taxon>
        <taxon>Hypocreales</taxon>
        <taxon>Nectriaceae</taxon>
        <taxon>Neonectria</taxon>
    </lineage>
</organism>
<name>A0ABR1HVH7_9HYPO</name>
<dbReference type="EMBL" id="JAZAVJ010000002">
    <property type="protein sequence ID" value="KAK7424957.1"/>
    <property type="molecule type" value="Genomic_DNA"/>
</dbReference>
<sequence length="136" mass="15313">MSSLPTAEAESACTSANEDSDPGAIAIQIQQRILQLKRDRDERVNAIIRESGAALEKLRSRVFAYQAERNSQESKSRAAYVNAMIEATERRKDIEAKMTDLVLKINSSTKELEAMMMKGYLGREEEVKRTKDQKSS</sequence>
<feature type="region of interest" description="Disordered" evidence="1">
    <location>
        <begin position="1"/>
        <end position="21"/>
    </location>
</feature>
<gene>
    <name evidence="2" type="ORF">QQX98_000233</name>
</gene>
<reference evidence="2 3" key="1">
    <citation type="journal article" date="2025" name="Microbiol. Resour. Announc.">
        <title>Draft genome sequences for Neonectria magnoliae and Neonectria punicea, canker pathogens of Liriodendron tulipifera and Acer saccharum in West Virginia.</title>
        <authorList>
            <person name="Petronek H.M."/>
            <person name="Kasson M.T."/>
            <person name="Metheny A.M."/>
            <person name="Stauder C.M."/>
            <person name="Lovett B."/>
            <person name="Lynch S.C."/>
            <person name="Garnas J.R."/>
            <person name="Kasson L.R."/>
            <person name="Stajich J.E."/>
        </authorList>
    </citation>
    <scope>NUCLEOTIDE SEQUENCE [LARGE SCALE GENOMIC DNA]</scope>
    <source>
        <strain evidence="2 3">NRRL 64653</strain>
    </source>
</reference>
<protein>
    <submittedName>
        <fullName evidence="2">Uncharacterized protein</fullName>
    </submittedName>
</protein>
<dbReference type="Proteomes" id="UP001498476">
    <property type="component" value="Unassembled WGS sequence"/>
</dbReference>
<accession>A0ABR1HVH7</accession>
<evidence type="ECO:0000313" key="3">
    <source>
        <dbReference type="Proteomes" id="UP001498476"/>
    </source>
</evidence>
<evidence type="ECO:0000313" key="2">
    <source>
        <dbReference type="EMBL" id="KAK7424957.1"/>
    </source>
</evidence>
<comment type="caution">
    <text evidence="2">The sequence shown here is derived from an EMBL/GenBank/DDBJ whole genome shotgun (WGS) entry which is preliminary data.</text>
</comment>